<dbReference type="AlphaFoldDB" id="A0A978V2V9"/>
<gene>
    <name evidence="2" type="ORF">FEM48_Zijuj07G0059800</name>
</gene>
<proteinExistence type="predicted"/>
<evidence type="ECO:0000313" key="2">
    <source>
        <dbReference type="EMBL" id="KAH7521692.1"/>
    </source>
</evidence>
<dbReference type="Proteomes" id="UP000813462">
    <property type="component" value="Unassembled WGS sequence"/>
</dbReference>
<organism evidence="2 3">
    <name type="scientific">Ziziphus jujuba var. spinosa</name>
    <dbReference type="NCBI Taxonomy" id="714518"/>
    <lineage>
        <taxon>Eukaryota</taxon>
        <taxon>Viridiplantae</taxon>
        <taxon>Streptophyta</taxon>
        <taxon>Embryophyta</taxon>
        <taxon>Tracheophyta</taxon>
        <taxon>Spermatophyta</taxon>
        <taxon>Magnoliopsida</taxon>
        <taxon>eudicotyledons</taxon>
        <taxon>Gunneridae</taxon>
        <taxon>Pentapetalae</taxon>
        <taxon>rosids</taxon>
        <taxon>fabids</taxon>
        <taxon>Rosales</taxon>
        <taxon>Rhamnaceae</taxon>
        <taxon>Paliureae</taxon>
        <taxon>Ziziphus</taxon>
    </lineage>
</organism>
<dbReference type="Pfam" id="PF08295">
    <property type="entry name" value="Sin3_corepress"/>
    <property type="match status" value="1"/>
</dbReference>
<reference evidence="2" key="1">
    <citation type="journal article" date="2021" name="Front. Plant Sci.">
        <title>Chromosome-Scale Genome Assembly for Chinese Sour Jujube and Insights Into Its Genome Evolution and Domestication Signature.</title>
        <authorList>
            <person name="Shen L.-Y."/>
            <person name="Luo H."/>
            <person name="Wang X.-L."/>
            <person name="Wang X.-M."/>
            <person name="Qiu X.-J."/>
            <person name="Liu H."/>
            <person name="Zhou S.-S."/>
            <person name="Jia K.-H."/>
            <person name="Nie S."/>
            <person name="Bao Y.-T."/>
            <person name="Zhang R.-G."/>
            <person name="Yun Q.-Z."/>
            <person name="Chai Y.-H."/>
            <person name="Lu J.-Y."/>
            <person name="Li Y."/>
            <person name="Zhao S.-W."/>
            <person name="Mao J.-F."/>
            <person name="Jia S.-G."/>
            <person name="Mao Y.-M."/>
        </authorList>
    </citation>
    <scope>NUCLEOTIDE SEQUENCE</scope>
    <source>
        <strain evidence="2">AT0</strain>
        <tissue evidence="2">Leaf</tissue>
    </source>
</reference>
<comment type="caution">
    <text evidence="2">The sequence shown here is derived from an EMBL/GenBank/DDBJ whole genome shotgun (WGS) entry which is preliminary data.</text>
</comment>
<feature type="domain" description="Histone deacetylase interacting" evidence="1">
    <location>
        <begin position="168"/>
        <end position="212"/>
    </location>
</feature>
<evidence type="ECO:0000313" key="3">
    <source>
        <dbReference type="Proteomes" id="UP000813462"/>
    </source>
</evidence>
<accession>A0A978V2V9</accession>
<dbReference type="InterPro" id="IPR013194">
    <property type="entry name" value="HDAC_interact_dom"/>
</dbReference>
<sequence>MIQMEDRIGSAIAVLNKIISRWRAWCSFDIIEDLSQFTYIPKMILENPLMEQREKRVSSIFMVDHGGLKKSGRDKRKLDGSQGFEDQDLSTFSRLKKKICISDKDFQFLMCSSFRVSRDELETGVEPVVANLVDDLPQRDAVLIKEFVEFCKYVEKHERNLSAGCSTKKDKEENKYEEAALNKFEDKRFELDIVLNHLRSAIDHAEKLQKLVVEITELALKTPIDLENYFNILDPPDLSSSRLWRSMQGSERYSG</sequence>
<dbReference type="EMBL" id="JAEACU010000007">
    <property type="protein sequence ID" value="KAH7521692.1"/>
    <property type="molecule type" value="Genomic_DNA"/>
</dbReference>
<protein>
    <recommendedName>
        <fullName evidence="1">Histone deacetylase interacting domain-containing protein</fullName>
    </recommendedName>
</protein>
<name>A0A978V2V9_ZIZJJ</name>
<evidence type="ECO:0000259" key="1">
    <source>
        <dbReference type="Pfam" id="PF08295"/>
    </source>
</evidence>